<dbReference type="PANTHER" id="PTHR43844">
    <property type="entry name" value="METHIONINE SYNTHASE"/>
    <property type="match status" value="1"/>
</dbReference>
<dbReference type="NCBIfam" id="NF005085">
    <property type="entry name" value="PRK06520.1"/>
    <property type="match status" value="1"/>
</dbReference>
<dbReference type="EMBL" id="CP013023">
    <property type="protein sequence ID" value="ANF96897.1"/>
    <property type="molecule type" value="Genomic_DNA"/>
</dbReference>
<dbReference type="SUPFAM" id="SSF51726">
    <property type="entry name" value="UROD/MetE-like"/>
    <property type="match status" value="1"/>
</dbReference>
<proteinExistence type="predicted"/>
<dbReference type="STRING" id="1616788.AR543_13355"/>
<name>A0A172ZHX9_9BACL</name>
<organism evidence="2 3">
    <name type="scientific">Paenibacillus bovis</name>
    <dbReference type="NCBI Taxonomy" id="1616788"/>
    <lineage>
        <taxon>Bacteria</taxon>
        <taxon>Bacillati</taxon>
        <taxon>Bacillota</taxon>
        <taxon>Bacilli</taxon>
        <taxon>Bacillales</taxon>
        <taxon>Paenibacillaceae</taxon>
        <taxon>Paenibacillus</taxon>
    </lineage>
</organism>
<keyword evidence="2" id="KW-0489">Methyltransferase</keyword>
<dbReference type="GO" id="GO:0003871">
    <property type="term" value="F:5-methyltetrahydropteroyltriglutamate-homocysteine S-methyltransferase activity"/>
    <property type="evidence" value="ECO:0007669"/>
    <property type="project" value="InterPro"/>
</dbReference>
<dbReference type="Gene3D" id="3.20.20.210">
    <property type="match status" value="1"/>
</dbReference>
<dbReference type="Proteomes" id="UP000078148">
    <property type="component" value="Chromosome"/>
</dbReference>
<sequence>MQSPLTGTKRNTPPFRCDIVGSYLRPESIRDARFQYESGEISADQLRTIEDEEITRLVQQQKNMGLQTISDGEFRRTWWHLDFFLGIQGTQKIGLPTAGIDNRNRAESFRIVDKISFGDHPMVEHFRYLQQLAGDRTAKMTIPSPALFHFVENYNGNEVYSDQEELYRDIIHVYQTAIKAFYDAGCRYLQLDDTTWGTLCSSRHRMLLRNRGQDPDQLASDYVRLINESIEHCPEDMTIALHVCRGNFRSTWFAAGGYEPVAEELFGKTQVDAFFLEYDNERAGDFQPLRYIKNQFVVLGLVTTKHGGLESKEVLKQRIAEASQYVPLDQLCLSTQCGFASTEEGNMLTEEEQWNKIRLVIDTANEVWTQTPAALL</sequence>
<dbReference type="GO" id="GO:0008270">
    <property type="term" value="F:zinc ion binding"/>
    <property type="evidence" value="ECO:0007669"/>
    <property type="project" value="InterPro"/>
</dbReference>
<dbReference type="OrthoDB" id="6430685at2"/>
<accession>A0A172ZHX9</accession>
<reference evidence="2 3" key="2">
    <citation type="journal article" date="2016" name="Int. J. Syst. Evol. Microbiol.">
        <title>Paenibacillus bovis sp. nov., isolated from raw yak (Bos grunniens) milk.</title>
        <authorList>
            <person name="Gao C."/>
            <person name="Han J."/>
            <person name="Liu Z."/>
            <person name="Xu X."/>
            <person name="Hang F."/>
            <person name="Wu Z."/>
        </authorList>
    </citation>
    <scope>NUCLEOTIDE SEQUENCE [LARGE SCALE GENOMIC DNA]</scope>
    <source>
        <strain evidence="2 3">BD3526</strain>
    </source>
</reference>
<reference evidence="3" key="1">
    <citation type="submission" date="2015-10" db="EMBL/GenBank/DDBJ databases">
        <title>Genome of Paenibacillus bovis sp. nov.</title>
        <authorList>
            <person name="Wu Z."/>
            <person name="Gao C."/>
            <person name="Liu Z."/>
            <person name="Zheng H."/>
        </authorList>
    </citation>
    <scope>NUCLEOTIDE SEQUENCE [LARGE SCALE GENOMIC DNA]</scope>
    <source>
        <strain evidence="3">BD3526</strain>
    </source>
</reference>
<dbReference type="Pfam" id="PF01717">
    <property type="entry name" value="Meth_synt_2"/>
    <property type="match status" value="1"/>
</dbReference>
<keyword evidence="2" id="KW-0808">Transferase</keyword>
<evidence type="ECO:0000313" key="2">
    <source>
        <dbReference type="EMBL" id="ANF96897.1"/>
    </source>
</evidence>
<dbReference type="GO" id="GO:0032259">
    <property type="term" value="P:methylation"/>
    <property type="evidence" value="ECO:0007669"/>
    <property type="project" value="UniProtKB-KW"/>
</dbReference>
<dbReference type="GO" id="GO:0009086">
    <property type="term" value="P:methionine biosynthetic process"/>
    <property type="evidence" value="ECO:0007669"/>
    <property type="project" value="InterPro"/>
</dbReference>
<dbReference type="PANTHER" id="PTHR43844:SF1">
    <property type="entry name" value="METHIONINE SYNTHASE"/>
    <property type="match status" value="1"/>
</dbReference>
<dbReference type="KEGG" id="pbv:AR543_13355"/>
<gene>
    <name evidence="2" type="ORF">AR543_13355</name>
</gene>
<protein>
    <submittedName>
        <fullName evidence="2">5-methyltetrahydropteroyltriglutamate--homocysteine methyltransferase</fullName>
    </submittedName>
</protein>
<keyword evidence="3" id="KW-1185">Reference proteome</keyword>
<dbReference type="InterPro" id="IPR002629">
    <property type="entry name" value="Met_Synth_C/arc"/>
</dbReference>
<evidence type="ECO:0000313" key="3">
    <source>
        <dbReference type="Proteomes" id="UP000078148"/>
    </source>
</evidence>
<dbReference type="RefSeq" id="WP_060535003.1">
    <property type="nucleotide sequence ID" value="NZ_CP013023.1"/>
</dbReference>
<evidence type="ECO:0000259" key="1">
    <source>
        <dbReference type="Pfam" id="PF01717"/>
    </source>
</evidence>
<dbReference type="CDD" id="cd03311">
    <property type="entry name" value="CIMS_C_terminal_like"/>
    <property type="match status" value="1"/>
</dbReference>
<feature type="domain" description="Cobalamin-independent methionine synthase MetE C-terminal/archaeal" evidence="1">
    <location>
        <begin position="19"/>
        <end position="343"/>
    </location>
</feature>
<dbReference type="AlphaFoldDB" id="A0A172ZHX9"/>
<dbReference type="InterPro" id="IPR038071">
    <property type="entry name" value="UROD/MetE-like_sf"/>
</dbReference>